<gene>
    <name evidence="9" type="ORF">ASCRUDRAFT_23994</name>
</gene>
<keyword evidence="10" id="KW-1185">Reference proteome</keyword>
<evidence type="ECO:0000313" key="9">
    <source>
        <dbReference type="EMBL" id="ODV64276.1"/>
    </source>
</evidence>
<comment type="subcellular location">
    <subcellularLocation>
        <location evidence="1">Secreted</location>
        <location evidence="1">Cell wall</location>
    </subcellularLocation>
</comment>
<dbReference type="RefSeq" id="XP_020050583.1">
    <property type="nucleotide sequence ID" value="XM_020189820.1"/>
</dbReference>
<keyword evidence="4" id="KW-0165">Cleavage on pair of basic residues</keyword>
<dbReference type="GeneID" id="30963456"/>
<dbReference type="Proteomes" id="UP000095038">
    <property type="component" value="Unassembled WGS sequence"/>
</dbReference>
<dbReference type="InterPro" id="IPR054508">
    <property type="entry name" value="PIR1-like_C"/>
</dbReference>
<feature type="non-terminal residue" evidence="9">
    <location>
        <position position="288"/>
    </location>
</feature>
<dbReference type="GO" id="GO:0005199">
    <property type="term" value="F:structural constituent of cell wall"/>
    <property type="evidence" value="ECO:0007669"/>
    <property type="project" value="InterPro"/>
</dbReference>
<keyword evidence="2" id="KW-0134">Cell wall</keyword>
<dbReference type="FunCoup" id="A0A1D2VRP2">
    <property type="interactions" value="45"/>
</dbReference>
<dbReference type="OrthoDB" id="5415592at2759"/>
<feature type="domain" description="Cell wall mannoprotein PIR1-like C-terminal" evidence="8">
    <location>
        <begin position="205"/>
        <end position="278"/>
    </location>
</feature>
<keyword evidence="3" id="KW-0964">Secreted</keyword>
<dbReference type="InParanoid" id="A0A1D2VRP2"/>
<keyword evidence="6" id="KW-0677">Repeat</keyword>
<evidence type="ECO:0000256" key="1">
    <source>
        <dbReference type="ARBA" id="ARBA00004191"/>
    </source>
</evidence>
<reference evidence="10" key="1">
    <citation type="submission" date="2016-05" db="EMBL/GenBank/DDBJ databases">
        <title>Comparative genomics of biotechnologically important yeasts.</title>
        <authorList>
            <consortium name="DOE Joint Genome Institute"/>
            <person name="Riley R."/>
            <person name="Haridas S."/>
            <person name="Wolfe K.H."/>
            <person name="Lopes M.R."/>
            <person name="Hittinger C.T."/>
            <person name="Goker M."/>
            <person name="Salamov A."/>
            <person name="Wisecaver J."/>
            <person name="Long T.M."/>
            <person name="Aerts A.L."/>
            <person name="Barry K."/>
            <person name="Choi C."/>
            <person name="Clum A."/>
            <person name="Coughlan A.Y."/>
            <person name="Deshpande S."/>
            <person name="Douglass A.P."/>
            <person name="Hanson S.J."/>
            <person name="Klenk H.-P."/>
            <person name="Labutti K."/>
            <person name="Lapidus A."/>
            <person name="Lindquist E."/>
            <person name="Lipzen A."/>
            <person name="Meier-Kolthoff J.P."/>
            <person name="Ohm R.A."/>
            <person name="Otillar R.P."/>
            <person name="Pangilinan J."/>
            <person name="Peng Y."/>
            <person name="Rokas A."/>
            <person name="Rosa C.A."/>
            <person name="Scheuner C."/>
            <person name="Sibirny A.A."/>
            <person name="Slot J.C."/>
            <person name="Stielow J.B."/>
            <person name="Sun H."/>
            <person name="Kurtzman C.P."/>
            <person name="Blackwell M."/>
            <person name="Grigoriev I.V."/>
            <person name="Jeffries T.W."/>
        </authorList>
    </citation>
    <scope>NUCLEOTIDE SEQUENCE [LARGE SCALE GENOMIC DNA]</scope>
    <source>
        <strain evidence="10">DSM 1968</strain>
    </source>
</reference>
<evidence type="ECO:0000256" key="6">
    <source>
        <dbReference type="ARBA" id="ARBA00022737"/>
    </source>
</evidence>
<dbReference type="InterPro" id="IPR000420">
    <property type="entry name" value="Yeast_PIR_rpt"/>
</dbReference>
<proteinExistence type="inferred from homology"/>
<dbReference type="STRING" id="1344418.A0A1D2VRP2"/>
<keyword evidence="5" id="KW-0732">Signal</keyword>
<feature type="non-terminal residue" evidence="9">
    <location>
        <position position="1"/>
    </location>
</feature>
<evidence type="ECO:0000259" key="8">
    <source>
        <dbReference type="Pfam" id="PF22799"/>
    </source>
</evidence>
<evidence type="ECO:0000256" key="5">
    <source>
        <dbReference type="ARBA" id="ARBA00022729"/>
    </source>
</evidence>
<evidence type="ECO:0000313" key="10">
    <source>
        <dbReference type="Proteomes" id="UP000095038"/>
    </source>
</evidence>
<sequence>LASLSLSAYIPSDPWSTLTPSSTLKNGIVDYSSTFGIAVVPIQTPSSCHAVSALNKRNVLVSQIDDGQIQATTETPNDSSLSTSTAVTQSHSIPIVLISQISDGQIQATTETSSLSVSSVASLPQISSISEIPQVSSYSQVSESTTTQQYPQSSSHDFSSSETSLLFSTTSTTTICSTTTLAPNTPHPVACLTDSTLALNLKDSVLIDAFGRIGSIVSNRQFQFDGPPPQAGTIFAAGWSITSDGYLALGDSAIFYQCLSGNFYNLYDESIGTQCTEINLKIIDLVNC</sequence>
<dbReference type="GO" id="GO:0009277">
    <property type="term" value="C:fungal-type cell wall"/>
    <property type="evidence" value="ECO:0007669"/>
    <property type="project" value="TreeGrafter"/>
</dbReference>
<dbReference type="PANTHER" id="PTHR47254">
    <property type="entry name" value="CELL WALL MANNOPROTEIN CIS3-RELATED"/>
    <property type="match status" value="1"/>
</dbReference>
<dbReference type="InterPro" id="IPR051153">
    <property type="entry name" value="Yeast_CWMannoprotein_PIR"/>
</dbReference>
<organism evidence="9 10">
    <name type="scientific">Ascoidea rubescens DSM 1968</name>
    <dbReference type="NCBI Taxonomy" id="1344418"/>
    <lineage>
        <taxon>Eukaryota</taxon>
        <taxon>Fungi</taxon>
        <taxon>Dikarya</taxon>
        <taxon>Ascomycota</taxon>
        <taxon>Saccharomycotina</taxon>
        <taxon>Saccharomycetes</taxon>
        <taxon>Ascoideaceae</taxon>
        <taxon>Ascoidea</taxon>
    </lineage>
</organism>
<dbReference type="PROSITE" id="PS50256">
    <property type="entry name" value="PIR_REPEAT_2"/>
    <property type="match status" value="2"/>
</dbReference>
<protein>
    <recommendedName>
        <fullName evidence="8">Cell wall mannoprotein PIR1-like C-terminal domain-containing protein</fullName>
    </recommendedName>
</protein>
<evidence type="ECO:0000256" key="4">
    <source>
        <dbReference type="ARBA" id="ARBA00022685"/>
    </source>
</evidence>
<evidence type="ECO:0000256" key="2">
    <source>
        <dbReference type="ARBA" id="ARBA00022512"/>
    </source>
</evidence>
<comment type="similarity">
    <text evidence="7">Belongs to the PIR protein family.</text>
</comment>
<accession>A0A1D2VRP2</accession>
<dbReference type="PROSITE" id="PS00929">
    <property type="entry name" value="PIR_REPEAT_1"/>
    <property type="match status" value="1"/>
</dbReference>
<evidence type="ECO:0000256" key="3">
    <source>
        <dbReference type="ARBA" id="ARBA00022525"/>
    </source>
</evidence>
<dbReference type="PANTHER" id="PTHR47254:SF1">
    <property type="entry name" value="CELL WALL MANNOPROTEIN CIS3-RELATED"/>
    <property type="match status" value="1"/>
</dbReference>
<dbReference type="Pfam" id="PF22799">
    <property type="entry name" value="PIR1-like_C"/>
    <property type="match status" value="1"/>
</dbReference>
<dbReference type="GO" id="GO:0031505">
    <property type="term" value="P:fungal-type cell wall organization"/>
    <property type="evidence" value="ECO:0007669"/>
    <property type="project" value="UniProtKB-ARBA"/>
</dbReference>
<name>A0A1D2VRP2_9ASCO</name>
<dbReference type="AlphaFoldDB" id="A0A1D2VRP2"/>
<evidence type="ECO:0000256" key="7">
    <source>
        <dbReference type="ARBA" id="ARBA00038219"/>
    </source>
</evidence>
<dbReference type="Pfam" id="PF00399">
    <property type="entry name" value="PIR"/>
    <property type="match status" value="2"/>
</dbReference>
<dbReference type="EMBL" id="KV454475">
    <property type="protein sequence ID" value="ODV64276.1"/>
    <property type="molecule type" value="Genomic_DNA"/>
</dbReference>